<evidence type="ECO:0000256" key="3">
    <source>
        <dbReference type="SAM" id="SignalP"/>
    </source>
</evidence>
<organism evidence="5 6">
    <name type="scientific">Paenibacillus gansuensis</name>
    <dbReference type="NCBI Taxonomy" id="306542"/>
    <lineage>
        <taxon>Bacteria</taxon>
        <taxon>Bacillati</taxon>
        <taxon>Bacillota</taxon>
        <taxon>Bacilli</taxon>
        <taxon>Bacillales</taxon>
        <taxon>Paenibacillaceae</taxon>
        <taxon>Paenibacillus</taxon>
    </lineage>
</organism>
<feature type="signal peptide" evidence="3">
    <location>
        <begin position="1"/>
        <end position="28"/>
    </location>
</feature>
<dbReference type="Gene3D" id="2.60.120.1440">
    <property type="match status" value="1"/>
</dbReference>
<reference evidence="6" key="1">
    <citation type="journal article" date="2019" name="Int. J. Syst. Evol. Microbiol.">
        <title>The Global Catalogue of Microorganisms (GCM) 10K type strain sequencing project: providing services to taxonomists for standard genome sequencing and annotation.</title>
        <authorList>
            <consortium name="The Broad Institute Genomics Platform"/>
            <consortium name="The Broad Institute Genome Sequencing Center for Infectious Disease"/>
            <person name="Wu L."/>
            <person name="Ma J."/>
        </authorList>
    </citation>
    <scope>NUCLEOTIDE SEQUENCE [LARGE SCALE GENOMIC DNA]</scope>
    <source>
        <strain evidence="6">KCTC 3950</strain>
    </source>
</reference>
<feature type="chain" id="PRO_5045890923" evidence="3">
    <location>
        <begin position="29"/>
        <end position="582"/>
    </location>
</feature>
<comment type="caution">
    <text evidence="5">The sequence shown here is derived from an EMBL/GenBank/DDBJ whole genome shotgun (WGS) entry which is preliminary data.</text>
</comment>
<name>A0ABW5PE75_9BACL</name>
<dbReference type="RefSeq" id="WP_377603867.1">
    <property type="nucleotide sequence ID" value="NZ_JBHUME010000008.1"/>
</dbReference>
<evidence type="ECO:0000313" key="5">
    <source>
        <dbReference type="EMBL" id="MFD2613231.1"/>
    </source>
</evidence>
<feature type="region of interest" description="Disordered" evidence="2">
    <location>
        <begin position="412"/>
        <end position="447"/>
    </location>
</feature>
<evidence type="ECO:0000256" key="2">
    <source>
        <dbReference type="SAM" id="MobiDB-lite"/>
    </source>
</evidence>
<dbReference type="SUPFAM" id="SSF49384">
    <property type="entry name" value="Carbohydrate-binding domain"/>
    <property type="match status" value="1"/>
</dbReference>
<proteinExistence type="predicted"/>
<accession>A0ABW5PE75</accession>
<keyword evidence="1" id="KW-0175">Coiled coil</keyword>
<feature type="compositionally biased region" description="Low complexity" evidence="2">
    <location>
        <begin position="423"/>
        <end position="445"/>
    </location>
</feature>
<keyword evidence="6" id="KW-1185">Reference proteome</keyword>
<dbReference type="EMBL" id="JBHUME010000008">
    <property type="protein sequence ID" value="MFD2613231.1"/>
    <property type="molecule type" value="Genomic_DNA"/>
</dbReference>
<dbReference type="InterPro" id="IPR006860">
    <property type="entry name" value="FecR"/>
</dbReference>
<evidence type="ECO:0000259" key="4">
    <source>
        <dbReference type="Pfam" id="PF04773"/>
    </source>
</evidence>
<sequence>MKVWTRPYSLLLAAVLLLHMLSMTLLPAAEAKTSRAAKIVELSGTVKVKKAGGSRGFSAFRNMTLNQGDQVSVGAKSSLTLQIGDRTGDVMTFAENSSFYVSDLKNSAAGGKKSKLKLISGSVYSSVSKLNGDDEFQIETPTAVMGVRGTHFVVVVNPMTGVVSTVVMSGVVKSTSIQNISTGAGNAQQSNTVHLYPAQQIQLDTRTGTGPIEARVEVVNIGQLIGNSSPDVIKAMISNAASIQKENEAFIEQMMRTLEQGGKKLEEKSALVFASQDDLSNIAANLNNLIGNAAKEALNQKKIEKNLLDKLIEEANKSIGNPAQKIDVTKVKPLDPQAGLDKALEKEREAIKKEKPAYLDEEQLIKENRERLERLLRQLIESQKTLEEANRAKLEAELKNAQERFLAQLTESEKAKFKENKKNNQGNPSNGNSGSGNSNPPSGKGIVKAVPSKSSVKAGESFTVSVLLDRITDLYGLELHLSYGPGIGLDAQAGAELGTGTIFNKDRSVESFKEVKGTSANEARNEFVYVISHYGNVQGVSVNSEQVLAVIPMKASADLTNINIEVEAKAVKGDGSLFSLDK</sequence>
<dbReference type="Proteomes" id="UP001597541">
    <property type="component" value="Unassembled WGS sequence"/>
</dbReference>
<dbReference type="InterPro" id="IPR008965">
    <property type="entry name" value="CBM2/CBM3_carb-bd_dom_sf"/>
</dbReference>
<feature type="domain" description="FecR protein" evidence="4">
    <location>
        <begin position="69"/>
        <end position="173"/>
    </location>
</feature>
<keyword evidence="3" id="KW-0732">Signal</keyword>
<protein>
    <submittedName>
        <fullName evidence="5">FecR domain-containing protein</fullName>
    </submittedName>
</protein>
<gene>
    <name evidence="5" type="ORF">ACFSUF_12440</name>
</gene>
<dbReference type="Pfam" id="PF04773">
    <property type="entry name" value="FecR"/>
    <property type="match status" value="1"/>
</dbReference>
<dbReference type="PANTHER" id="PTHR38731:SF1">
    <property type="entry name" value="FECR PROTEIN DOMAIN-CONTAINING PROTEIN"/>
    <property type="match status" value="1"/>
</dbReference>
<feature type="coiled-coil region" evidence="1">
    <location>
        <begin position="358"/>
        <end position="411"/>
    </location>
</feature>
<evidence type="ECO:0000313" key="6">
    <source>
        <dbReference type="Proteomes" id="UP001597541"/>
    </source>
</evidence>
<feature type="compositionally biased region" description="Basic and acidic residues" evidence="2">
    <location>
        <begin position="412"/>
        <end position="422"/>
    </location>
</feature>
<dbReference type="Gene3D" id="2.60.40.680">
    <property type="match status" value="1"/>
</dbReference>
<dbReference type="PANTHER" id="PTHR38731">
    <property type="entry name" value="LIPL45-RELATED LIPOPROTEIN-RELATED"/>
    <property type="match status" value="1"/>
</dbReference>
<evidence type="ECO:0000256" key="1">
    <source>
        <dbReference type="SAM" id="Coils"/>
    </source>
</evidence>